<proteinExistence type="predicted"/>
<gene>
    <name evidence="1" type="ORF">HGUI_01961</name>
</gene>
<dbReference type="Gene3D" id="1.25.40.10">
    <property type="entry name" value="Tetratricopeptide repeat domain"/>
    <property type="match status" value="1"/>
</dbReference>
<dbReference type="Proteomes" id="UP000183365">
    <property type="component" value="Unassembled WGS sequence"/>
</dbReference>
<keyword evidence="2" id="KW-1185">Reference proteome</keyword>
<accession>A0A1L0CMY9</accession>
<dbReference type="VEuPathDB" id="FungiDB:HGUI_01961"/>
<organism evidence="1 2">
    <name type="scientific">Hanseniaspora guilliermondii</name>
    <dbReference type="NCBI Taxonomy" id="56406"/>
    <lineage>
        <taxon>Eukaryota</taxon>
        <taxon>Fungi</taxon>
        <taxon>Dikarya</taxon>
        <taxon>Ascomycota</taxon>
        <taxon>Saccharomycotina</taxon>
        <taxon>Saccharomycetes</taxon>
        <taxon>Saccharomycodales</taxon>
        <taxon>Saccharomycodaceae</taxon>
        <taxon>Hanseniaspora</taxon>
    </lineage>
</organism>
<dbReference type="AlphaFoldDB" id="A0A1L0CMY9"/>
<dbReference type="SUPFAM" id="SSF46565">
    <property type="entry name" value="Chaperone J-domain"/>
    <property type="match status" value="1"/>
</dbReference>
<evidence type="ECO:0000313" key="2">
    <source>
        <dbReference type="Proteomes" id="UP000183365"/>
    </source>
</evidence>
<dbReference type="InterPro" id="IPR011990">
    <property type="entry name" value="TPR-like_helical_dom_sf"/>
</dbReference>
<dbReference type="GO" id="GO:0005737">
    <property type="term" value="C:cytoplasm"/>
    <property type="evidence" value="ECO:0007669"/>
    <property type="project" value="TreeGrafter"/>
</dbReference>
<dbReference type="Gene3D" id="1.10.287.110">
    <property type="entry name" value="DnaJ domain"/>
    <property type="match status" value="1"/>
</dbReference>
<dbReference type="OrthoDB" id="1717591at2759"/>
<evidence type="ECO:0000313" key="1">
    <source>
        <dbReference type="EMBL" id="SGZ39761.1"/>
    </source>
</evidence>
<name>A0A1L0CMY9_9ASCO</name>
<protein>
    <recommendedName>
        <fullName evidence="3">J domain-containing protein</fullName>
    </recommendedName>
</protein>
<dbReference type="SUPFAM" id="SSF48452">
    <property type="entry name" value="TPR-like"/>
    <property type="match status" value="1"/>
</dbReference>
<reference evidence="2" key="1">
    <citation type="submission" date="2016-11" db="EMBL/GenBank/DDBJ databases">
        <authorList>
            <person name="Guldener U."/>
        </authorList>
    </citation>
    <scope>NUCLEOTIDE SEQUENCE [LARGE SCALE GENOMIC DNA]</scope>
</reference>
<dbReference type="PANTHER" id="PTHR23172:SF19">
    <property type="entry name" value="J DOMAIN-CONTAINING PROTEIN"/>
    <property type="match status" value="1"/>
</dbReference>
<dbReference type="InterPro" id="IPR036869">
    <property type="entry name" value="J_dom_sf"/>
</dbReference>
<dbReference type="GO" id="GO:0031982">
    <property type="term" value="C:vesicle"/>
    <property type="evidence" value="ECO:0007669"/>
    <property type="project" value="TreeGrafter"/>
</dbReference>
<dbReference type="GO" id="GO:0030276">
    <property type="term" value="F:clathrin binding"/>
    <property type="evidence" value="ECO:0007669"/>
    <property type="project" value="TreeGrafter"/>
</dbReference>
<dbReference type="PANTHER" id="PTHR23172">
    <property type="entry name" value="AUXILIN/CYCLIN G-ASSOCIATED KINASE-RELATED"/>
    <property type="match status" value="1"/>
</dbReference>
<sequence length="511" mass="58973">MTSNNDIFADLLTDFKSSTLKKDVNNTVLKKSSDTENTRNDIPLTPKNIIKNNNTNQSFDDIFPSKNINTSHDLFDDIFIPEISNKTNIQKESPELDDNPFETYKSDINDKHPNVDDNLLLDMNEHLPHTAGFFTSPFDIIQKGKDFIQGQLSFNEDLLGSTIKNPPKQHGKVLRKDFDKREQSAPIVEDLLLLDINDKPKERVIKSSTNLLDHTNISSPQDLVPKGFITNISNFERESYFDFKLQGINAFKIGHYDMALEKFKMASESIPQNHIYQVILIRNLISTSFKLGDLQAVKNYLDDVFTKLHLNNFNSWCRYSIIERQSIPLKDIIKKILISKGEYHEAKEELQLALIVYKEMLDLGLADENVVKKKQRLDKVLNPKKYTPQKTSIQTEVKSKTPRVPKQRENVDTTEIKAKVMKKIDMWQRDKSSDLRFLLSSLDTILPNWTKIDSKNLISPKKCKVYYFKAISHTHPDKVDPNATAESRILCETVFMTLNKAWEAFKEENDL</sequence>
<evidence type="ECO:0008006" key="3">
    <source>
        <dbReference type="Google" id="ProtNLM"/>
    </source>
</evidence>
<dbReference type="EMBL" id="FQNF01000030">
    <property type="protein sequence ID" value="SGZ39761.1"/>
    <property type="molecule type" value="Genomic_DNA"/>
</dbReference>
<dbReference type="GO" id="GO:0072318">
    <property type="term" value="P:clathrin coat disassembly"/>
    <property type="evidence" value="ECO:0007669"/>
    <property type="project" value="TreeGrafter"/>
</dbReference>
<dbReference type="GO" id="GO:0072583">
    <property type="term" value="P:clathrin-dependent endocytosis"/>
    <property type="evidence" value="ECO:0007669"/>
    <property type="project" value="TreeGrafter"/>
</dbReference>